<dbReference type="EMBL" id="JAIVFQ010000118">
    <property type="protein sequence ID" value="MCC5604278.1"/>
    <property type="molecule type" value="Genomic_DNA"/>
</dbReference>
<dbReference type="InterPro" id="IPR003661">
    <property type="entry name" value="HisK_dim/P_dom"/>
</dbReference>
<keyword evidence="4" id="KW-0597">Phosphoprotein</keyword>
<evidence type="ECO:0000313" key="9">
    <source>
        <dbReference type="EMBL" id="MCC5604278.1"/>
    </source>
</evidence>
<dbReference type="Gene3D" id="1.10.287.130">
    <property type="match status" value="1"/>
</dbReference>
<dbReference type="Gene3D" id="3.30.565.10">
    <property type="entry name" value="Histidine kinase-like ATPase, C-terminal domain"/>
    <property type="match status" value="1"/>
</dbReference>
<evidence type="ECO:0000256" key="4">
    <source>
        <dbReference type="ARBA" id="ARBA00022553"/>
    </source>
</evidence>
<dbReference type="InterPro" id="IPR005467">
    <property type="entry name" value="His_kinase_dom"/>
</dbReference>
<proteinExistence type="inferred from homology"/>
<dbReference type="InterPro" id="IPR016132">
    <property type="entry name" value="Phyto_chromo_attachment"/>
</dbReference>
<dbReference type="InterPro" id="IPR003594">
    <property type="entry name" value="HATPase_dom"/>
</dbReference>
<dbReference type="Proteomes" id="UP001199525">
    <property type="component" value="Unassembled WGS sequence"/>
</dbReference>
<dbReference type="Gene3D" id="3.30.450.40">
    <property type="match status" value="5"/>
</dbReference>
<dbReference type="PANTHER" id="PTHR43065:SF48">
    <property type="entry name" value="HISTIDINE KINASE"/>
    <property type="match status" value="1"/>
</dbReference>
<comment type="caution">
    <text evidence="9">The sequence shown here is derived from an EMBL/GenBank/DDBJ whole genome shotgun (WGS) entry which is preliminary data.</text>
</comment>
<dbReference type="InterPro" id="IPR036890">
    <property type="entry name" value="HATPase_C_sf"/>
</dbReference>
<feature type="domain" description="Phytochrome chromophore attachment site" evidence="7">
    <location>
        <begin position="833"/>
        <end position="973"/>
    </location>
</feature>
<evidence type="ECO:0000259" key="7">
    <source>
        <dbReference type="PROSITE" id="PS50046"/>
    </source>
</evidence>
<feature type="domain" description="Phytochrome chromophore attachment site" evidence="7">
    <location>
        <begin position="31"/>
        <end position="190"/>
    </location>
</feature>
<reference evidence="9 10" key="1">
    <citation type="journal article" date="2021" name="Microorganisms">
        <title>Genome Evolution of Filamentous Cyanobacterium Nostoc Species: From Facultative Symbiosis to Free Living.</title>
        <authorList>
            <person name="Huo D."/>
            <person name="Li H."/>
            <person name="Cai F."/>
            <person name="Guo X."/>
            <person name="Qiao Z."/>
            <person name="Wang W."/>
            <person name="Yu G."/>
            <person name="Li R."/>
        </authorList>
    </citation>
    <scope>NUCLEOTIDE SEQUENCE [LARGE SCALE GENOMIC DNA]</scope>
    <source>
        <strain evidence="9 10">CHAB 5714</strain>
    </source>
</reference>
<evidence type="ECO:0000313" key="10">
    <source>
        <dbReference type="Proteomes" id="UP001199525"/>
    </source>
</evidence>
<comment type="catalytic activity">
    <reaction evidence="1">
        <text>ATP + protein L-histidine = ADP + protein N-phospho-L-histidine.</text>
        <dbReference type="EC" id="2.7.13.3"/>
    </reaction>
</comment>
<dbReference type="CDD" id="cd00082">
    <property type="entry name" value="HisKA"/>
    <property type="match status" value="1"/>
</dbReference>
<dbReference type="SUPFAM" id="SSF47384">
    <property type="entry name" value="Homodimeric domain of signal transducing histidine kinase"/>
    <property type="match status" value="1"/>
</dbReference>
<dbReference type="PROSITE" id="PS50109">
    <property type="entry name" value="HIS_KIN"/>
    <property type="match status" value="1"/>
</dbReference>
<dbReference type="InterPro" id="IPR036097">
    <property type="entry name" value="HisK_dim/P_sf"/>
</dbReference>
<dbReference type="PROSITE" id="PS50046">
    <property type="entry name" value="PHYTOCHROME_2"/>
    <property type="match status" value="4"/>
</dbReference>
<keyword evidence="5" id="KW-0418">Kinase</keyword>
<dbReference type="PANTHER" id="PTHR43065">
    <property type="entry name" value="SENSOR HISTIDINE KINASE"/>
    <property type="match status" value="1"/>
</dbReference>
<evidence type="ECO:0000256" key="3">
    <source>
        <dbReference type="ARBA" id="ARBA00012438"/>
    </source>
</evidence>
<keyword evidence="5" id="KW-0808">Transferase</keyword>
<keyword evidence="10" id="KW-1185">Reference proteome</keyword>
<dbReference type="InterPro" id="IPR004358">
    <property type="entry name" value="Sig_transdc_His_kin-like_C"/>
</dbReference>
<organism evidence="9 10">
    <name type="scientific">Nostoc favosum CHAB5714</name>
    <dbReference type="NCBI Taxonomy" id="2780399"/>
    <lineage>
        <taxon>Bacteria</taxon>
        <taxon>Bacillati</taxon>
        <taxon>Cyanobacteriota</taxon>
        <taxon>Cyanophyceae</taxon>
        <taxon>Nostocales</taxon>
        <taxon>Nostocaceae</taxon>
        <taxon>Nostoc</taxon>
        <taxon>Nostoc favosum</taxon>
    </lineage>
</organism>
<evidence type="ECO:0000256" key="6">
    <source>
        <dbReference type="ARBA" id="ARBA00023012"/>
    </source>
</evidence>
<dbReference type="RefSeq" id="WP_229490104.1">
    <property type="nucleotide sequence ID" value="NZ_JAIVFQ010000118.1"/>
</dbReference>
<dbReference type="InterPro" id="IPR003018">
    <property type="entry name" value="GAF"/>
</dbReference>
<dbReference type="InterPro" id="IPR029016">
    <property type="entry name" value="GAF-like_dom_sf"/>
</dbReference>
<dbReference type="InterPro" id="IPR013515">
    <property type="entry name" value="Phytochrome_cen-reg"/>
</dbReference>
<dbReference type="SMART" id="SM00388">
    <property type="entry name" value="HisKA"/>
    <property type="match status" value="1"/>
</dbReference>
<feature type="domain" description="Histidine kinase" evidence="8">
    <location>
        <begin position="1023"/>
        <end position="1281"/>
    </location>
</feature>
<evidence type="ECO:0000256" key="5">
    <source>
        <dbReference type="ARBA" id="ARBA00022777"/>
    </source>
</evidence>
<dbReference type="SUPFAM" id="SSF55781">
    <property type="entry name" value="GAF domain-like"/>
    <property type="match status" value="5"/>
</dbReference>
<dbReference type="Pfam" id="PF00360">
    <property type="entry name" value="PHY"/>
    <property type="match status" value="1"/>
</dbReference>
<evidence type="ECO:0000256" key="2">
    <source>
        <dbReference type="ARBA" id="ARBA00006402"/>
    </source>
</evidence>
<dbReference type="Pfam" id="PF02518">
    <property type="entry name" value="HATPase_c"/>
    <property type="match status" value="1"/>
</dbReference>
<feature type="domain" description="Phytochrome chromophore attachment site" evidence="7">
    <location>
        <begin position="466"/>
        <end position="608"/>
    </location>
</feature>
<name>A0ABS8IJG7_9NOSO</name>
<protein>
    <recommendedName>
        <fullName evidence="3">histidine kinase</fullName>
        <ecNumber evidence="3">2.7.13.3</ecNumber>
    </recommendedName>
</protein>
<keyword evidence="6" id="KW-0902">Two-component regulatory system</keyword>
<dbReference type="SMART" id="SM00387">
    <property type="entry name" value="HATPase_c"/>
    <property type="match status" value="1"/>
</dbReference>
<evidence type="ECO:0000259" key="8">
    <source>
        <dbReference type="PROSITE" id="PS50109"/>
    </source>
</evidence>
<dbReference type="SUPFAM" id="SSF55874">
    <property type="entry name" value="ATPase domain of HSP90 chaperone/DNA topoisomerase II/histidine kinase"/>
    <property type="match status" value="1"/>
</dbReference>
<dbReference type="EC" id="2.7.13.3" evidence="3"/>
<dbReference type="PRINTS" id="PR00344">
    <property type="entry name" value="BCTRLSENSOR"/>
</dbReference>
<gene>
    <name evidence="9" type="ORF">LC586_35225</name>
</gene>
<sequence length="1290" mass="146848">MTSNPEQDLPLSRHEESLLRRITNRIRRSLEFEEIITVTTAEVRSLLKTDRVMIYKFHADGSGQVIAESIYENCLPSLLGLNFPADDIPPTARELFIKSRVRSVVNVDTQEIGQSHLHDLENGETISEEIRYRPVDPCHVEYLSAMGVKSSVVAPIIYQDQLWGLLVSHNSETRLISEYELEAVQMVVEQLSVAIAQSTLLTQVREKAEREAIINRIATLLHSLPTIILQPALEAAVGAFDGVGGRLCIRNAAFDFHNGNLTSLTECLIPGNTCAKLYICGQQPVMPEQTIYPLIEQYSVWQEHYKSGKYDVWPILDIYQTPSLRSLQPAFQPTKIRSMLMIPLLYRQQLLGYLSIFRNEIDTETLWAGQYDSDQRQLYPRLSFEVWRESKKAQARKWTLEEIELARDIGKHFASAIQQYELYQQVQNFNENLEKQVKRRTLELQRTAEQQQAVFKVIAEIRESLDTDTIFQTTTKEVCQLIKADRVSVYRFDSNWGGQFVGDFEAASPYWSNESELGVNTVWNDTYLQDTQGGRYRNNETFAVDDIYKMGFAQCHIDNLEQFQIHAFVLAPIFVGQKLWGLLTTYQHTGPRQWKKYEINFLSQIAGQMGVALQQAELLTQTKQQTLSLQQAAEQQRVLFEVVAKIRESLDLKTVFAATVCEVRRSLNADRVVVYRFDPNSELDEGEIVSEDLLPEFTSALTLKIQDNCFKKKYNALYHQGRVQAIADIHNSGLNVCYVQMLEQLQIQANLVLPLAKSNELWGLLCIHQCNQPREWQSSEIQFATQVAAQLSVALEQADLLEQTKHQAVDLQQAAEQQRVLFEVVAKIRESLDLDMIFQTTTQEICKSLQADRVAVYRFHPDWSGEYIAEFVGDGWVKLVGSDLKTVWEDSYLQETQGGRYRHNESYIVDDIYQSGHSECHIAALEQLQVRAYAIAPIFIGQQLWGLLAAYQNSAPRHWETSEIKFITQIANQLGVALQQAQLHNQTKEQTEKLAQALHDLKQTQTQLIQTEKMSSLGQLVAGIAHEINNPVNFIYGNINHVNDYAEDLLSILDLYLQNTPNPIPEIRDRAFEVDLEFLIEDLPKTLSSMKIGIDRIRQIVLSLRNFSRLDQAEMKPVNIHEGIDSTLLILQHRLKAKPESPAIKLVKEYSELPLVECYAGPLNQVFMNVLSNAIDALEDYRESQSNSHSSEITIRTALGELEGNVKSIVIRIRDNGPGIPETLKARICDPFFTTKPVGKGTGLGLSISYQIVVDKHGGAFKCDSQPGLGTEFWIEIPIKQITKSLHQLP</sequence>
<dbReference type="Pfam" id="PF01590">
    <property type="entry name" value="GAF"/>
    <property type="match status" value="4"/>
</dbReference>
<evidence type="ECO:0000256" key="1">
    <source>
        <dbReference type="ARBA" id="ARBA00000085"/>
    </source>
</evidence>
<accession>A0ABS8IJG7</accession>
<dbReference type="SMART" id="SM00065">
    <property type="entry name" value="GAF"/>
    <property type="match status" value="5"/>
</dbReference>
<feature type="domain" description="Phytochrome chromophore attachment site" evidence="7">
    <location>
        <begin position="651"/>
        <end position="790"/>
    </location>
</feature>
<comment type="similarity">
    <text evidence="2">In the N-terminal section; belongs to the phytochrome family.</text>
</comment>